<keyword evidence="2" id="KW-1185">Reference proteome</keyword>
<dbReference type="InterPro" id="IPR012674">
    <property type="entry name" value="Calycin"/>
</dbReference>
<protein>
    <submittedName>
        <fullName evidence="1">DUF1934 domain-containing protein</fullName>
    </submittedName>
</protein>
<dbReference type="SUPFAM" id="SSF50814">
    <property type="entry name" value="Lipocalins"/>
    <property type="match status" value="1"/>
</dbReference>
<dbReference type="Pfam" id="PF09148">
    <property type="entry name" value="DUF1934"/>
    <property type="match status" value="1"/>
</dbReference>
<gene>
    <name evidence="1" type="ORF">DCCM_4804</name>
</gene>
<dbReference type="InterPro" id="IPR015231">
    <property type="entry name" value="DUF1934"/>
</dbReference>
<proteinExistence type="predicted"/>
<dbReference type="Gene3D" id="2.40.128.20">
    <property type="match status" value="1"/>
</dbReference>
<name>A0A2L2XHJ0_9FIRM</name>
<reference evidence="2" key="1">
    <citation type="submission" date="2018-02" db="EMBL/GenBank/DDBJ databases">
        <title>Genome sequence of Desulfocucumis palustris strain NAW-5.</title>
        <authorList>
            <person name="Watanabe M."/>
            <person name="Kojima H."/>
            <person name="Fukui M."/>
        </authorList>
    </citation>
    <scope>NUCLEOTIDE SEQUENCE [LARGE SCALE GENOMIC DNA]</scope>
    <source>
        <strain evidence="2">NAW-5</strain>
    </source>
</reference>
<dbReference type="EMBL" id="BFAV01000179">
    <property type="protein sequence ID" value="GBF35675.1"/>
    <property type="molecule type" value="Genomic_DNA"/>
</dbReference>
<dbReference type="AlphaFoldDB" id="A0A2L2XHJ0"/>
<organism evidence="1 2">
    <name type="scientific">Desulfocucumis palustris</name>
    <dbReference type="NCBI Taxonomy" id="1898651"/>
    <lineage>
        <taxon>Bacteria</taxon>
        <taxon>Bacillati</taxon>
        <taxon>Bacillota</taxon>
        <taxon>Clostridia</taxon>
        <taxon>Eubacteriales</taxon>
        <taxon>Desulfocucumaceae</taxon>
        <taxon>Desulfocucumis</taxon>
    </lineage>
</organism>
<evidence type="ECO:0000313" key="2">
    <source>
        <dbReference type="Proteomes" id="UP000239549"/>
    </source>
</evidence>
<accession>A0A2L2XHJ0</accession>
<dbReference type="Proteomes" id="UP000239549">
    <property type="component" value="Unassembled WGS sequence"/>
</dbReference>
<sequence>MKFMVVFSEGMDLSKEVLVTVKGTQTNEFGEKDTIELVTRGNYYYKNNSYYIVYNESRLSGLEGTTTSLKAEPDRVTLNRMGAAEMKQIFQEGVHNQGMYVTSCGSLEMRVLPRKVKVLLDHSGGSIDLGYDIEMGSKKLGYNELSITVKEL</sequence>
<comment type="caution">
    <text evidence="1">The sequence shown here is derived from an EMBL/GenBank/DDBJ whole genome shotgun (WGS) entry which is preliminary data.</text>
</comment>
<evidence type="ECO:0000313" key="1">
    <source>
        <dbReference type="EMBL" id="GBF35675.1"/>
    </source>
</evidence>